<dbReference type="Gene3D" id="1.20.1720.10">
    <property type="entry name" value="Multidrug resistance protein D"/>
    <property type="match status" value="1"/>
</dbReference>
<feature type="domain" description="Major facilitator superfamily (MFS) profile" evidence="9">
    <location>
        <begin position="8"/>
        <end position="455"/>
    </location>
</feature>
<feature type="transmembrane region" description="Helical" evidence="8">
    <location>
        <begin position="323"/>
        <end position="345"/>
    </location>
</feature>
<reference evidence="10 11" key="1">
    <citation type="submission" date="2018-09" db="EMBL/GenBank/DDBJ databases">
        <title>YIM PH21274 draft genome.</title>
        <authorList>
            <person name="Miao C."/>
        </authorList>
    </citation>
    <scope>NUCLEOTIDE SEQUENCE [LARGE SCALE GENOMIC DNA]</scope>
    <source>
        <strain evidence="10 11">YIM PH 21724</strain>
    </source>
</reference>
<keyword evidence="6 8" id="KW-1133">Transmembrane helix</keyword>
<feature type="transmembrane region" description="Helical" evidence="8">
    <location>
        <begin position="160"/>
        <end position="182"/>
    </location>
</feature>
<evidence type="ECO:0000256" key="8">
    <source>
        <dbReference type="SAM" id="Phobius"/>
    </source>
</evidence>
<dbReference type="InterPro" id="IPR004638">
    <property type="entry name" value="EmrB-like"/>
</dbReference>
<feature type="transmembrane region" description="Helical" evidence="8">
    <location>
        <begin position="424"/>
        <end position="450"/>
    </location>
</feature>
<feature type="transmembrane region" description="Helical" evidence="8">
    <location>
        <begin position="194"/>
        <end position="214"/>
    </location>
</feature>
<dbReference type="PANTHER" id="PTHR42718">
    <property type="entry name" value="MAJOR FACILITATOR SUPERFAMILY MULTIDRUG TRANSPORTER MFSC"/>
    <property type="match status" value="1"/>
</dbReference>
<feature type="transmembrane region" description="Helical" evidence="8">
    <location>
        <begin position="133"/>
        <end position="154"/>
    </location>
</feature>
<accession>A0A3A4KEL4</accession>
<organism evidence="10 11">
    <name type="scientific">Nocardia panacis</name>
    <dbReference type="NCBI Taxonomy" id="2340916"/>
    <lineage>
        <taxon>Bacteria</taxon>
        <taxon>Bacillati</taxon>
        <taxon>Actinomycetota</taxon>
        <taxon>Actinomycetes</taxon>
        <taxon>Mycobacteriales</taxon>
        <taxon>Nocardiaceae</taxon>
        <taxon>Nocardia</taxon>
    </lineage>
</organism>
<keyword evidence="4" id="KW-1003">Cell membrane</keyword>
<evidence type="ECO:0000313" key="11">
    <source>
        <dbReference type="Proteomes" id="UP000266677"/>
    </source>
</evidence>
<dbReference type="GO" id="GO:0022857">
    <property type="term" value="F:transmembrane transporter activity"/>
    <property type="evidence" value="ECO:0007669"/>
    <property type="project" value="InterPro"/>
</dbReference>
<dbReference type="Gene3D" id="1.20.1250.20">
    <property type="entry name" value="MFS general substrate transporter like domains"/>
    <property type="match status" value="1"/>
</dbReference>
<dbReference type="AlphaFoldDB" id="A0A3A4KEL4"/>
<comment type="subcellular location">
    <subcellularLocation>
        <location evidence="1">Cell membrane</location>
        <topology evidence="1">Multi-pass membrane protein</topology>
    </subcellularLocation>
</comment>
<feature type="transmembrane region" description="Helical" evidence="8">
    <location>
        <begin position="46"/>
        <end position="66"/>
    </location>
</feature>
<evidence type="ECO:0000256" key="1">
    <source>
        <dbReference type="ARBA" id="ARBA00004651"/>
    </source>
</evidence>
<name>A0A3A4KEL4_9NOCA</name>
<keyword evidence="7 8" id="KW-0472">Membrane</keyword>
<feature type="transmembrane region" description="Helical" evidence="8">
    <location>
        <begin position="226"/>
        <end position="245"/>
    </location>
</feature>
<dbReference type="InterPro" id="IPR020846">
    <property type="entry name" value="MFS_dom"/>
</dbReference>
<dbReference type="Pfam" id="PF07690">
    <property type="entry name" value="MFS_1"/>
    <property type="match status" value="1"/>
</dbReference>
<evidence type="ECO:0000256" key="6">
    <source>
        <dbReference type="ARBA" id="ARBA00022989"/>
    </source>
</evidence>
<feature type="transmembrane region" description="Helical" evidence="8">
    <location>
        <begin position="266"/>
        <end position="289"/>
    </location>
</feature>
<sequence>MSPQARRAVIVVLLGAVLAFLDATVVNVALNSLVGAFDTGLDTVQWIVTVYLLTQAAVLPATGWAARRIGAKRLYIGALLLFTIASVACGLAGNVWVLIAARVVQGVGGGLMIPAGQLILVRTAGRRGMARAMVAAGIPMVLTPIIGPTIGGLLLEYAGWQWIFLINAPIGILGLVLAVRLLPADTFEEQAGPFDVRGLTLISMGLVGVTYGLAQAGSRGIGDPVVIVPLIGGALLVAIFVWHALRVAAPILDLRLYADRVYSSAALATFTFGAVTFGAMVLLPLYFQIVRHQDAAHTGLLLAPQGVGAAIAMVLSTKLYERVGSLTCVLGGVVGIVATVPFMLITADTSYWLLAAAMVVRGLGIGLAVMPAMTAAMKTLRPDQLADATPQLNIMQRVGGSMGTAAFVMVLQRRLPTADHAQSAAFATTFAWVLAAAVLAALPTIAMVLFERSARATQ</sequence>
<evidence type="ECO:0000256" key="4">
    <source>
        <dbReference type="ARBA" id="ARBA00022475"/>
    </source>
</evidence>
<dbReference type="InterPro" id="IPR036259">
    <property type="entry name" value="MFS_trans_sf"/>
</dbReference>
<dbReference type="Proteomes" id="UP000266677">
    <property type="component" value="Unassembled WGS sequence"/>
</dbReference>
<evidence type="ECO:0000256" key="5">
    <source>
        <dbReference type="ARBA" id="ARBA00022692"/>
    </source>
</evidence>
<proteinExistence type="inferred from homology"/>
<dbReference type="InterPro" id="IPR011701">
    <property type="entry name" value="MFS"/>
</dbReference>
<evidence type="ECO:0000259" key="9">
    <source>
        <dbReference type="PROSITE" id="PS50850"/>
    </source>
</evidence>
<evidence type="ECO:0000256" key="3">
    <source>
        <dbReference type="ARBA" id="ARBA00022448"/>
    </source>
</evidence>
<comment type="similarity">
    <text evidence="2">Belongs to the major facilitator superfamily. EmrB family.</text>
</comment>
<protein>
    <submittedName>
        <fullName evidence="10">DHA2 family efflux MFS transporter permease subunit</fullName>
    </submittedName>
</protein>
<keyword evidence="3" id="KW-0813">Transport</keyword>
<dbReference type="PROSITE" id="PS50850">
    <property type="entry name" value="MFS"/>
    <property type="match status" value="1"/>
</dbReference>
<dbReference type="NCBIfam" id="TIGR00711">
    <property type="entry name" value="efflux_EmrB"/>
    <property type="match status" value="1"/>
</dbReference>
<evidence type="ECO:0000256" key="7">
    <source>
        <dbReference type="ARBA" id="ARBA00023136"/>
    </source>
</evidence>
<comment type="caution">
    <text evidence="10">The sequence shown here is derived from an EMBL/GenBank/DDBJ whole genome shotgun (WGS) entry which is preliminary data.</text>
</comment>
<feature type="transmembrane region" description="Helical" evidence="8">
    <location>
        <begin position="351"/>
        <end position="373"/>
    </location>
</feature>
<feature type="transmembrane region" description="Helical" evidence="8">
    <location>
        <begin position="103"/>
        <end position="121"/>
    </location>
</feature>
<keyword evidence="11" id="KW-1185">Reference proteome</keyword>
<gene>
    <name evidence="10" type="ORF">D5S18_08575</name>
</gene>
<dbReference type="EMBL" id="QZFU01000016">
    <property type="protein sequence ID" value="RJO77151.1"/>
    <property type="molecule type" value="Genomic_DNA"/>
</dbReference>
<dbReference type="GO" id="GO:0005886">
    <property type="term" value="C:plasma membrane"/>
    <property type="evidence" value="ECO:0007669"/>
    <property type="project" value="UniProtKB-SubCell"/>
</dbReference>
<evidence type="ECO:0000256" key="2">
    <source>
        <dbReference type="ARBA" id="ARBA00008537"/>
    </source>
</evidence>
<evidence type="ECO:0000313" key="10">
    <source>
        <dbReference type="EMBL" id="RJO77151.1"/>
    </source>
</evidence>
<dbReference type="SUPFAM" id="SSF103473">
    <property type="entry name" value="MFS general substrate transporter"/>
    <property type="match status" value="1"/>
</dbReference>
<dbReference type="CDD" id="cd17503">
    <property type="entry name" value="MFS_LmrB_MDR_like"/>
    <property type="match status" value="1"/>
</dbReference>
<dbReference type="OrthoDB" id="9812221at2"/>
<keyword evidence="5 8" id="KW-0812">Transmembrane</keyword>
<dbReference type="PANTHER" id="PTHR42718:SF9">
    <property type="entry name" value="MAJOR FACILITATOR SUPERFAMILY MULTIDRUG TRANSPORTER MFSC"/>
    <property type="match status" value="1"/>
</dbReference>
<feature type="transmembrane region" description="Helical" evidence="8">
    <location>
        <begin position="78"/>
        <end position="97"/>
    </location>
</feature>